<dbReference type="PANTHER" id="PTHR14418">
    <property type="entry name" value="CONDENSIN COMPLEX SUBUNIT 3-RELATED"/>
    <property type="match status" value="1"/>
</dbReference>
<dbReference type="EMBL" id="JAUIZM010000003">
    <property type="protein sequence ID" value="KAK1394961.1"/>
    <property type="molecule type" value="Genomic_DNA"/>
</dbReference>
<keyword evidence="2" id="KW-1185">Reference proteome</keyword>
<reference evidence="1" key="1">
    <citation type="submission" date="2023-02" db="EMBL/GenBank/DDBJ databases">
        <title>Genome of toxic invasive species Heracleum sosnowskyi carries increased number of genes despite the absence of recent whole-genome duplications.</title>
        <authorList>
            <person name="Schelkunov M."/>
            <person name="Shtratnikova V."/>
            <person name="Makarenko M."/>
            <person name="Klepikova A."/>
            <person name="Omelchenko D."/>
            <person name="Novikova G."/>
            <person name="Obukhova E."/>
            <person name="Bogdanov V."/>
            <person name="Penin A."/>
            <person name="Logacheva M."/>
        </authorList>
    </citation>
    <scope>NUCLEOTIDE SEQUENCE</scope>
    <source>
        <strain evidence="1">Hsosn_3</strain>
        <tissue evidence="1">Leaf</tissue>
    </source>
</reference>
<gene>
    <name evidence="1" type="ORF">POM88_014017</name>
</gene>
<accession>A0AAD8J281</accession>
<dbReference type="GO" id="GO:0000796">
    <property type="term" value="C:condensin complex"/>
    <property type="evidence" value="ECO:0007669"/>
    <property type="project" value="InterPro"/>
</dbReference>
<evidence type="ECO:0000313" key="2">
    <source>
        <dbReference type="Proteomes" id="UP001237642"/>
    </source>
</evidence>
<evidence type="ECO:0000313" key="1">
    <source>
        <dbReference type="EMBL" id="KAK1394961.1"/>
    </source>
</evidence>
<dbReference type="Proteomes" id="UP001237642">
    <property type="component" value="Unassembled WGS sequence"/>
</dbReference>
<reference evidence="1" key="2">
    <citation type="submission" date="2023-05" db="EMBL/GenBank/DDBJ databases">
        <authorList>
            <person name="Schelkunov M.I."/>
        </authorList>
    </citation>
    <scope>NUCLEOTIDE SEQUENCE</scope>
    <source>
        <strain evidence="1">Hsosn_3</strain>
        <tissue evidence="1">Leaf</tissue>
    </source>
</reference>
<proteinExistence type="predicted"/>
<organism evidence="1 2">
    <name type="scientific">Heracleum sosnowskyi</name>
    <dbReference type="NCBI Taxonomy" id="360622"/>
    <lineage>
        <taxon>Eukaryota</taxon>
        <taxon>Viridiplantae</taxon>
        <taxon>Streptophyta</taxon>
        <taxon>Embryophyta</taxon>
        <taxon>Tracheophyta</taxon>
        <taxon>Spermatophyta</taxon>
        <taxon>Magnoliopsida</taxon>
        <taxon>eudicotyledons</taxon>
        <taxon>Gunneridae</taxon>
        <taxon>Pentapetalae</taxon>
        <taxon>asterids</taxon>
        <taxon>campanulids</taxon>
        <taxon>Apiales</taxon>
        <taxon>Apiaceae</taxon>
        <taxon>Apioideae</taxon>
        <taxon>apioid superclade</taxon>
        <taxon>Tordylieae</taxon>
        <taxon>Tordyliinae</taxon>
        <taxon>Heracleum</taxon>
    </lineage>
</organism>
<name>A0AAD8J281_9APIA</name>
<sequence length="146" mass="16234">MNKAESLDDGLGSLAAASGEALRLGFGDLIALSAETGQGMVELYEALRPLLEDYMVQLLNDFPQSSSYYVLFSIKLRTIILRRGLVDRSIAVVEQCLALIKDEWLMKSCSRDPIVLLRYLDVETYELVGEFVMEAILNINIGESIP</sequence>
<dbReference type="GO" id="GO:0007076">
    <property type="term" value="P:mitotic chromosome condensation"/>
    <property type="evidence" value="ECO:0007669"/>
    <property type="project" value="InterPro"/>
</dbReference>
<dbReference type="PANTHER" id="PTHR14418:SF5">
    <property type="entry name" value="CONDENSIN COMPLEX SUBUNIT 3"/>
    <property type="match status" value="1"/>
</dbReference>
<dbReference type="AlphaFoldDB" id="A0AAD8J281"/>
<protein>
    <submittedName>
        <fullName evidence="1">Uncharacterized protein</fullName>
    </submittedName>
</protein>
<dbReference type="InterPro" id="IPR027165">
    <property type="entry name" value="CND3"/>
</dbReference>
<dbReference type="GO" id="GO:0000793">
    <property type="term" value="C:condensed chromosome"/>
    <property type="evidence" value="ECO:0007669"/>
    <property type="project" value="TreeGrafter"/>
</dbReference>
<comment type="caution">
    <text evidence="1">The sequence shown here is derived from an EMBL/GenBank/DDBJ whole genome shotgun (WGS) entry which is preliminary data.</text>
</comment>